<comment type="similarity">
    <text evidence="4 8">Belongs to the peptidase M16 family.</text>
</comment>
<dbReference type="Pfam" id="PF05193">
    <property type="entry name" value="Peptidase_M16_C"/>
    <property type="match status" value="1"/>
</dbReference>
<dbReference type="InterPro" id="IPR011249">
    <property type="entry name" value="Metalloenz_LuxS/M16"/>
</dbReference>
<evidence type="ECO:0000256" key="1">
    <source>
        <dbReference type="ARBA" id="ARBA00002123"/>
    </source>
</evidence>
<dbReference type="PANTHER" id="PTHR11851:SF190">
    <property type="entry name" value="MITOCHONDRIAL-PROCESSING PEPTIDASE SUBUNIT ALPHA"/>
    <property type="match status" value="1"/>
</dbReference>
<evidence type="ECO:0000256" key="4">
    <source>
        <dbReference type="ARBA" id="ARBA00007261"/>
    </source>
</evidence>
<feature type="region of interest" description="Disordered" evidence="9">
    <location>
        <begin position="1"/>
        <end position="25"/>
    </location>
</feature>
<dbReference type="GO" id="GO:0005739">
    <property type="term" value="C:mitochondrion"/>
    <property type="evidence" value="ECO:0007669"/>
    <property type="project" value="UniProtKB-SubCell"/>
</dbReference>
<feature type="region of interest" description="Disordered" evidence="9">
    <location>
        <begin position="671"/>
        <end position="705"/>
    </location>
</feature>
<evidence type="ECO:0000313" key="12">
    <source>
        <dbReference type="EnsemblPlants" id="ORUFI01G33350.1"/>
    </source>
</evidence>
<evidence type="ECO:0008006" key="14">
    <source>
        <dbReference type="Google" id="ProtNLM"/>
    </source>
</evidence>
<feature type="domain" description="Peptidase M16 N-terminal" evidence="10">
    <location>
        <begin position="207"/>
        <end position="351"/>
    </location>
</feature>
<dbReference type="Gene3D" id="3.30.830.10">
    <property type="entry name" value="Metalloenzyme, LuxS/M16 peptidase-like"/>
    <property type="match status" value="2"/>
</dbReference>
<dbReference type="FunFam" id="3.30.830.10:FF:000022">
    <property type="entry name" value="mitochondrial-processing peptidase subunit alpha"/>
    <property type="match status" value="1"/>
</dbReference>
<dbReference type="GO" id="GO:0016020">
    <property type="term" value="C:membrane"/>
    <property type="evidence" value="ECO:0007669"/>
    <property type="project" value="UniProtKB-SubCell"/>
</dbReference>
<evidence type="ECO:0000256" key="6">
    <source>
        <dbReference type="ARBA" id="ARBA00023128"/>
    </source>
</evidence>
<dbReference type="InterPro" id="IPR001431">
    <property type="entry name" value="Pept_M16_Zn_BS"/>
</dbReference>
<reference evidence="12" key="2">
    <citation type="submission" date="2015-06" db="UniProtKB">
        <authorList>
            <consortium name="EnsemblPlants"/>
        </authorList>
    </citation>
    <scope>IDENTIFICATION</scope>
</reference>
<evidence type="ECO:0000256" key="2">
    <source>
        <dbReference type="ARBA" id="ARBA00004173"/>
    </source>
</evidence>
<dbReference type="GO" id="GO:0050734">
    <property type="term" value="F:hydroxycinnamoyltransferase activity"/>
    <property type="evidence" value="ECO:0007669"/>
    <property type="project" value="UniProtKB-ARBA"/>
</dbReference>
<keyword evidence="6" id="KW-0496">Mitochondrion</keyword>
<dbReference type="InterPro" id="IPR023213">
    <property type="entry name" value="CAT-like_dom_sf"/>
</dbReference>
<feature type="compositionally biased region" description="Low complexity" evidence="9">
    <location>
        <begin position="924"/>
        <end position="936"/>
    </location>
</feature>
<evidence type="ECO:0000313" key="13">
    <source>
        <dbReference type="Proteomes" id="UP000008022"/>
    </source>
</evidence>
<keyword evidence="5" id="KW-0809">Transit peptide</keyword>
<evidence type="ECO:0000256" key="5">
    <source>
        <dbReference type="ARBA" id="ARBA00022946"/>
    </source>
</evidence>
<evidence type="ECO:0000256" key="3">
    <source>
        <dbReference type="ARBA" id="ARBA00004370"/>
    </source>
</evidence>
<dbReference type="Pfam" id="PF02458">
    <property type="entry name" value="Transferase"/>
    <property type="match status" value="1"/>
</dbReference>
<dbReference type="GO" id="GO:0004222">
    <property type="term" value="F:metalloendopeptidase activity"/>
    <property type="evidence" value="ECO:0007669"/>
    <property type="project" value="InterPro"/>
</dbReference>
<dbReference type="Pfam" id="PF00675">
    <property type="entry name" value="Peptidase_M16"/>
    <property type="match status" value="1"/>
</dbReference>
<feature type="domain" description="Peptidase M16 C-terminal" evidence="11">
    <location>
        <begin position="363"/>
        <end position="542"/>
    </location>
</feature>
<dbReference type="FunFam" id="3.30.830.10:FF:000008">
    <property type="entry name" value="Mitochondrial-processing peptidase subunit beta"/>
    <property type="match status" value="1"/>
</dbReference>
<dbReference type="InterPro" id="IPR011765">
    <property type="entry name" value="Pept_M16_N"/>
</dbReference>
<dbReference type="Gene3D" id="3.30.559.10">
    <property type="entry name" value="Chloramphenicol acetyltransferase-like domain"/>
    <property type="match status" value="1"/>
</dbReference>
<dbReference type="EnsemblPlants" id="ORUFI01G33350.1">
    <property type="protein sequence ID" value="ORUFI01G33350.1"/>
    <property type="gene ID" value="ORUFI01G33350"/>
</dbReference>
<dbReference type="InterPro" id="IPR007863">
    <property type="entry name" value="Peptidase_M16_C"/>
</dbReference>
<comment type="subcellular location">
    <subcellularLocation>
        <location evidence="3">Membrane</location>
    </subcellularLocation>
    <subcellularLocation>
        <location evidence="2">Mitochondrion</location>
    </subcellularLocation>
</comment>
<feature type="compositionally biased region" description="Low complexity" evidence="9">
    <location>
        <begin position="98"/>
        <end position="107"/>
    </location>
</feature>
<sequence length="946" mass="100261">MLAALGTPTPAVAGIEGSRSRTRPTVTAIAEAEGGPQRVESAIAPREARGGAYSLGRRQGRGQGWVMPWEGERRRLRIRPLHVSTRPSSTSAPHRTVAPASPTSPAAAPLISAGRLLQASATRTAEMYRIAGSHLRSLKRYSSSRFASTSVVKQSSGGLFSWLLGEKSSQLPPLDVPLPGITLPPPLPDFVEPSKTKVTTLPNGIKIASETSVSPAASVGLYIDCGSIYETPASSGASHLLERMAFKSTTNRSHLRLVREVEAIGGNVSASASREQMCYTYDAFKAYVPEMVEVLIDSVRNPAFFNWEIKEQLEKIKAEIAEVSDNPQGLLLEALHSAGYSGALAKPLMAPQSAIHRLDSSILEEFIAENYTAPRMVLAASGVEHDELVSIAEPLLSDLPSVKRPEEPKSVYVGGDYRCQADSDKTHIALAFEVPGGWFEEKTAIIVTVLQMLMGGGGSFSAGGPGKGMHSRLYLRILNNYHQIESFSAFNSIYNHSGLFGIHATTSPNFASKAVDLAAGELLEVATPGKVTQEQLDRAKQATKSAVLMNLESRVVASEDIGRQILTYGERKPIEHFLKDLEAITLNDISSTAKKIISSPLTLASWGDVIHVPSYESVSQKFFSKQKATAAVALSRAGGGSGGVQGGDRALQGGWGKRRLPGRAGEAVAVTAPSRSCGGSGGGGGGALQGGRGKRQRRRSPLGQVGKAAGATAAVADAVAVFFPLVGKLTYVPSTGDVVVDCSPSAVGDGATATRGRSAERHDVPAFLRLVPSLEAPELPAPLLAVQVTRFVGGGDGGGVAVQHAVPDGQSFWRFMDAWSAPVLGRPSAPAPVFDRSAIVHPMAAAMAQRILRKVTPELPLLLTANLLRRTWQHHDTTTLELERHRIADIKNLIVELDEATTSPGRVRGAAAAAAATDRRRPPDSSSHPRPPSARATKPCPQLLAH</sequence>
<feature type="region of interest" description="Disordered" evidence="9">
    <location>
        <begin position="904"/>
        <end position="946"/>
    </location>
</feature>
<evidence type="ECO:0000256" key="8">
    <source>
        <dbReference type="RuleBase" id="RU004447"/>
    </source>
</evidence>
<dbReference type="InterPro" id="IPR050361">
    <property type="entry name" value="MPP/UQCRC_Complex"/>
</dbReference>
<dbReference type="GO" id="GO:0046872">
    <property type="term" value="F:metal ion binding"/>
    <property type="evidence" value="ECO:0007669"/>
    <property type="project" value="InterPro"/>
</dbReference>
<name>A0A0E0N275_ORYRU</name>
<accession>A0A0E0N275</accession>
<evidence type="ECO:0000259" key="11">
    <source>
        <dbReference type="Pfam" id="PF05193"/>
    </source>
</evidence>
<dbReference type="STRING" id="4529.A0A0E0N275"/>
<dbReference type="AlphaFoldDB" id="A0A0E0N275"/>
<keyword evidence="13" id="KW-1185">Reference proteome</keyword>
<comment type="function">
    <text evidence="1">Substrate recognition and binding subunit of the essential mitochondrial processing protease (MPP), which cleaves the mitochondrial sequence off newly imported precursors proteins.</text>
</comment>
<proteinExistence type="inferred from homology"/>
<protein>
    <recommendedName>
        <fullName evidence="14">Mitochondrial-processing peptidase subunit alpha</fullName>
    </recommendedName>
</protein>
<feature type="compositionally biased region" description="Gly residues" evidence="9">
    <location>
        <begin position="678"/>
        <end position="691"/>
    </location>
</feature>
<organism evidence="12 13">
    <name type="scientific">Oryza rufipogon</name>
    <name type="common">Brownbeard rice</name>
    <name type="synonym">Asian wild rice</name>
    <dbReference type="NCBI Taxonomy" id="4529"/>
    <lineage>
        <taxon>Eukaryota</taxon>
        <taxon>Viridiplantae</taxon>
        <taxon>Streptophyta</taxon>
        <taxon>Embryophyta</taxon>
        <taxon>Tracheophyta</taxon>
        <taxon>Spermatophyta</taxon>
        <taxon>Magnoliopsida</taxon>
        <taxon>Liliopsida</taxon>
        <taxon>Poales</taxon>
        <taxon>Poaceae</taxon>
        <taxon>BOP clade</taxon>
        <taxon>Oryzoideae</taxon>
        <taxon>Oryzeae</taxon>
        <taxon>Oryzinae</taxon>
        <taxon>Oryza</taxon>
    </lineage>
</organism>
<dbReference type="Gramene" id="ORUFI01G33350.1">
    <property type="protein sequence ID" value="ORUFI01G33350.1"/>
    <property type="gene ID" value="ORUFI01G33350"/>
</dbReference>
<evidence type="ECO:0000256" key="7">
    <source>
        <dbReference type="ARBA" id="ARBA00023136"/>
    </source>
</evidence>
<dbReference type="OMA" id="EMYRIAG"/>
<dbReference type="GO" id="GO:0006508">
    <property type="term" value="P:proteolysis"/>
    <property type="evidence" value="ECO:0007669"/>
    <property type="project" value="InterPro"/>
</dbReference>
<dbReference type="Proteomes" id="UP000008022">
    <property type="component" value="Unassembled WGS sequence"/>
</dbReference>
<dbReference type="PROSITE" id="PS00143">
    <property type="entry name" value="INSULINASE"/>
    <property type="match status" value="1"/>
</dbReference>
<dbReference type="PANTHER" id="PTHR11851">
    <property type="entry name" value="METALLOPROTEASE"/>
    <property type="match status" value="1"/>
</dbReference>
<dbReference type="SUPFAM" id="SSF63411">
    <property type="entry name" value="LuxS/MPP-like metallohydrolase"/>
    <property type="match status" value="2"/>
</dbReference>
<dbReference type="HOGENOM" id="CLU_324767_0_0_1"/>
<evidence type="ECO:0000256" key="9">
    <source>
        <dbReference type="SAM" id="MobiDB-lite"/>
    </source>
</evidence>
<keyword evidence="7" id="KW-0472">Membrane</keyword>
<evidence type="ECO:0000259" key="10">
    <source>
        <dbReference type="Pfam" id="PF00675"/>
    </source>
</evidence>
<dbReference type="eggNOG" id="KOG2067">
    <property type="taxonomic scope" value="Eukaryota"/>
</dbReference>
<feature type="region of interest" description="Disordered" evidence="9">
    <location>
        <begin position="84"/>
        <end position="107"/>
    </location>
</feature>
<reference evidence="13" key="1">
    <citation type="submission" date="2013-06" db="EMBL/GenBank/DDBJ databases">
        <authorList>
            <person name="Zhao Q."/>
        </authorList>
    </citation>
    <scope>NUCLEOTIDE SEQUENCE</scope>
    <source>
        <strain evidence="13">cv. W1943</strain>
    </source>
</reference>